<organism evidence="1 2">
    <name type="scientific">Hohenbuehelia grisea</name>
    <dbReference type="NCBI Taxonomy" id="104357"/>
    <lineage>
        <taxon>Eukaryota</taxon>
        <taxon>Fungi</taxon>
        <taxon>Dikarya</taxon>
        <taxon>Basidiomycota</taxon>
        <taxon>Agaricomycotina</taxon>
        <taxon>Agaricomycetes</taxon>
        <taxon>Agaricomycetidae</taxon>
        <taxon>Agaricales</taxon>
        <taxon>Pleurotineae</taxon>
        <taxon>Pleurotaceae</taxon>
        <taxon>Hohenbuehelia</taxon>
    </lineage>
</organism>
<dbReference type="Proteomes" id="UP001556367">
    <property type="component" value="Unassembled WGS sequence"/>
</dbReference>
<reference evidence="2" key="1">
    <citation type="submission" date="2024-06" db="EMBL/GenBank/DDBJ databases">
        <title>Multi-omics analyses provide insights into the biosynthesis of the anticancer antibiotic pleurotin in Hohenbuehelia grisea.</title>
        <authorList>
            <person name="Weaver J.A."/>
            <person name="Alberti F."/>
        </authorList>
    </citation>
    <scope>NUCLEOTIDE SEQUENCE [LARGE SCALE GENOMIC DNA]</scope>
    <source>
        <strain evidence="2">T-177</strain>
    </source>
</reference>
<comment type="caution">
    <text evidence="1">The sequence shown here is derived from an EMBL/GenBank/DDBJ whole genome shotgun (WGS) entry which is preliminary data.</text>
</comment>
<accession>A0ABR3IY67</accession>
<proteinExistence type="predicted"/>
<sequence>MRMSDTSPGGLHQARASARAIIEELLRSIRKHAQHARWHRVSSELLAELATSASQSVLRYEPAQPPEPASQDLLEEYLRFTSLLHSIDVAVKKRHRIMDRLRHTTDEDLGCLSKQLLEFHEYFKTKYINPTRDSFVGAPPNDPVRQHFPLQVLNQLLDGQDKLLGLLQMSRANEPIALDHHTIFLHPTFNDVGGNQFVTNNS</sequence>
<evidence type="ECO:0000313" key="2">
    <source>
        <dbReference type="Proteomes" id="UP001556367"/>
    </source>
</evidence>
<name>A0ABR3IY67_9AGAR</name>
<evidence type="ECO:0000313" key="1">
    <source>
        <dbReference type="EMBL" id="KAL0948319.1"/>
    </source>
</evidence>
<keyword evidence="2" id="KW-1185">Reference proteome</keyword>
<gene>
    <name evidence="1" type="ORF">HGRIS_010909</name>
</gene>
<protein>
    <submittedName>
        <fullName evidence="1">Uncharacterized protein</fullName>
    </submittedName>
</protein>
<dbReference type="EMBL" id="JASNQZ010000014">
    <property type="protein sequence ID" value="KAL0948319.1"/>
    <property type="molecule type" value="Genomic_DNA"/>
</dbReference>